<dbReference type="Proteomes" id="UP000652761">
    <property type="component" value="Unassembled WGS sequence"/>
</dbReference>
<feature type="compositionally biased region" description="Low complexity" evidence="1">
    <location>
        <begin position="69"/>
        <end position="82"/>
    </location>
</feature>
<feature type="region of interest" description="Disordered" evidence="1">
    <location>
        <begin position="1"/>
        <end position="207"/>
    </location>
</feature>
<comment type="caution">
    <text evidence="2">The sequence shown here is derived from an EMBL/GenBank/DDBJ whole genome shotgun (WGS) entry which is preliminary data.</text>
</comment>
<protein>
    <submittedName>
        <fullName evidence="2">Uncharacterized protein</fullName>
    </submittedName>
</protein>
<feature type="compositionally biased region" description="Polar residues" evidence="1">
    <location>
        <begin position="83"/>
        <end position="92"/>
    </location>
</feature>
<evidence type="ECO:0000256" key="1">
    <source>
        <dbReference type="SAM" id="MobiDB-lite"/>
    </source>
</evidence>
<reference evidence="2" key="1">
    <citation type="submission" date="2017-07" db="EMBL/GenBank/DDBJ databases">
        <title>Taro Niue Genome Assembly and Annotation.</title>
        <authorList>
            <person name="Atibalentja N."/>
            <person name="Keating K."/>
            <person name="Fields C.J."/>
        </authorList>
    </citation>
    <scope>NUCLEOTIDE SEQUENCE</scope>
    <source>
        <strain evidence="2">Niue_2</strain>
        <tissue evidence="2">Leaf</tissue>
    </source>
</reference>
<evidence type="ECO:0000313" key="2">
    <source>
        <dbReference type="EMBL" id="MQM15274.1"/>
    </source>
</evidence>
<feature type="compositionally biased region" description="Basic residues" evidence="1">
    <location>
        <begin position="158"/>
        <end position="173"/>
    </location>
</feature>
<feature type="compositionally biased region" description="Basic and acidic residues" evidence="1">
    <location>
        <begin position="174"/>
        <end position="184"/>
    </location>
</feature>
<feature type="compositionally biased region" description="Basic and acidic residues" evidence="1">
    <location>
        <begin position="192"/>
        <end position="207"/>
    </location>
</feature>
<proteinExistence type="predicted"/>
<feature type="compositionally biased region" description="Polar residues" evidence="1">
    <location>
        <begin position="1"/>
        <end position="10"/>
    </location>
</feature>
<organism evidence="2 3">
    <name type="scientific">Colocasia esculenta</name>
    <name type="common">Wild taro</name>
    <name type="synonym">Arum esculentum</name>
    <dbReference type="NCBI Taxonomy" id="4460"/>
    <lineage>
        <taxon>Eukaryota</taxon>
        <taxon>Viridiplantae</taxon>
        <taxon>Streptophyta</taxon>
        <taxon>Embryophyta</taxon>
        <taxon>Tracheophyta</taxon>
        <taxon>Spermatophyta</taxon>
        <taxon>Magnoliopsida</taxon>
        <taxon>Liliopsida</taxon>
        <taxon>Araceae</taxon>
        <taxon>Aroideae</taxon>
        <taxon>Colocasieae</taxon>
        <taxon>Colocasia</taxon>
    </lineage>
</organism>
<keyword evidence="3" id="KW-1185">Reference proteome</keyword>
<accession>A0A843X7Q9</accession>
<dbReference type="AlphaFoldDB" id="A0A843X7Q9"/>
<gene>
    <name evidence="2" type="ORF">Taro_048217</name>
</gene>
<name>A0A843X7Q9_COLES</name>
<sequence>MHAPSQSGQATAPRLAPLCGSGANAERGSEKKDCLSHARKKTPQRPRRPTLDKRALQMTRRCCPNLIFPSAPESANSAANSSTLVARSTPSTGFRGWGSQAIETTSERGKPSSAKHWANRRSKHNKNHPELLACNSRQAQQARGTHGPSRGPSANQGMHKKARTSAAHKPHAHHTGEGSMEKLSKLTRKHEKLPIHLDREEHKQSLP</sequence>
<evidence type="ECO:0000313" key="3">
    <source>
        <dbReference type="Proteomes" id="UP000652761"/>
    </source>
</evidence>
<feature type="compositionally biased region" description="Basic and acidic residues" evidence="1">
    <location>
        <begin position="27"/>
        <end position="36"/>
    </location>
</feature>
<dbReference type="EMBL" id="NMUH01006443">
    <property type="protein sequence ID" value="MQM15274.1"/>
    <property type="molecule type" value="Genomic_DNA"/>
</dbReference>
<feature type="compositionally biased region" description="Basic residues" evidence="1">
    <location>
        <begin position="37"/>
        <end position="48"/>
    </location>
</feature>
<feature type="compositionally biased region" description="Basic residues" evidence="1">
    <location>
        <begin position="117"/>
        <end position="126"/>
    </location>
</feature>